<proteinExistence type="predicted"/>
<dbReference type="InterPro" id="IPR019692">
    <property type="entry name" value="CFP-6_PH"/>
</dbReference>
<keyword evidence="4" id="KW-1185">Reference proteome</keyword>
<sequence>MTEQSKDAQRRIELTDEEVLEYTAADPFASTSTKPWELTLKSAYLRKIAIICVIVIMAVHIFMGVTVGLSYTGASVTTIDRFAYPGVGIIISFFVWLMLTRPRLRANSDGVEVRNLVGTRFYPWQLIYGLSFPEGSRMAHIELPNFEFVPVWALQSGDKATVIRDVQAFRDLEADYMPED</sequence>
<gene>
    <name evidence="3" type="ORF">EJK80_11365</name>
</gene>
<keyword evidence="1" id="KW-0812">Transmembrane</keyword>
<evidence type="ECO:0000256" key="1">
    <source>
        <dbReference type="SAM" id="Phobius"/>
    </source>
</evidence>
<protein>
    <submittedName>
        <fullName evidence="3">PH domain-containing protein</fullName>
    </submittedName>
</protein>
<dbReference type="STRING" id="1686286.GCA_900092335_01870"/>
<reference evidence="3 4" key="1">
    <citation type="submission" date="2019-06" db="EMBL/GenBank/DDBJ databases">
        <title>Draft genome of C. phoceense Strain 272.</title>
        <authorList>
            <person name="Pacheco L.G.C."/>
            <person name="Barberis C.M."/>
            <person name="Almuzara M.N."/>
            <person name="Traglia G.M."/>
            <person name="Santos C.S."/>
            <person name="Rocha D.J.P.G."/>
            <person name="Aguiar E.R.G.R."/>
            <person name="Vay C.A."/>
        </authorList>
    </citation>
    <scope>NUCLEOTIDE SEQUENCE [LARGE SCALE GENOMIC DNA]</scope>
    <source>
        <strain evidence="3 4">272</strain>
    </source>
</reference>
<dbReference type="GeneID" id="79853065"/>
<dbReference type="RefSeq" id="WP_066493202.1">
    <property type="nucleotide sequence ID" value="NZ_JADPQA010000005.1"/>
</dbReference>
<evidence type="ECO:0000313" key="3">
    <source>
        <dbReference type="EMBL" id="TQE42688.1"/>
    </source>
</evidence>
<feature type="domain" description="Low molecular weight protein antigen 6 PH" evidence="2">
    <location>
        <begin position="101"/>
        <end position="171"/>
    </location>
</feature>
<dbReference type="Pfam" id="PF10756">
    <property type="entry name" value="bPH_6"/>
    <property type="match status" value="1"/>
</dbReference>
<accession>A0A540R4N9</accession>
<organism evidence="3 4">
    <name type="scientific">Corynebacterium phoceense</name>
    <dbReference type="NCBI Taxonomy" id="1686286"/>
    <lineage>
        <taxon>Bacteria</taxon>
        <taxon>Bacillati</taxon>
        <taxon>Actinomycetota</taxon>
        <taxon>Actinomycetes</taxon>
        <taxon>Mycobacteriales</taxon>
        <taxon>Corynebacteriaceae</taxon>
        <taxon>Corynebacterium</taxon>
    </lineage>
</organism>
<dbReference type="AlphaFoldDB" id="A0A540R4N9"/>
<evidence type="ECO:0000313" key="4">
    <source>
        <dbReference type="Proteomes" id="UP000318080"/>
    </source>
</evidence>
<feature type="transmembrane region" description="Helical" evidence="1">
    <location>
        <begin position="48"/>
        <end position="70"/>
    </location>
</feature>
<comment type="caution">
    <text evidence="3">The sequence shown here is derived from an EMBL/GenBank/DDBJ whole genome shotgun (WGS) entry which is preliminary data.</text>
</comment>
<feature type="transmembrane region" description="Helical" evidence="1">
    <location>
        <begin position="82"/>
        <end position="99"/>
    </location>
</feature>
<evidence type="ECO:0000259" key="2">
    <source>
        <dbReference type="Pfam" id="PF10756"/>
    </source>
</evidence>
<keyword evidence="1" id="KW-0472">Membrane</keyword>
<name>A0A540R4N9_9CORY</name>
<dbReference type="EMBL" id="VHIR01000020">
    <property type="protein sequence ID" value="TQE42688.1"/>
    <property type="molecule type" value="Genomic_DNA"/>
</dbReference>
<keyword evidence="1" id="KW-1133">Transmembrane helix</keyword>
<dbReference type="Proteomes" id="UP000318080">
    <property type="component" value="Unassembled WGS sequence"/>
</dbReference>